<dbReference type="InterPro" id="IPR002156">
    <property type="entry name" value="RNaseH_domain"/>
</dbReference>
<dbReference type="CDD" id="cd06222">
    <property type="entry name" value="RNase_H_like"/>
    <property type="match status" value="1"/>
</dbReference>
<dbReference type="Gene3D" id="3.30.420.10">
    <property type="entry name" value="Ribonuclease H-like superfamily/Ribonuclease H"/>
    <property type="match status" value="1"/>
</dbReference>
<evidence type="ECO:0000313" key="2">
    <source>
        <dbReference type="EMBL" id="KAE8686062.1"/>
    </source>
</evidence>
<feature type="domain" description="RNase H type-1" evidence="1">
    <location>
        <begin position="84"/>
        <end position="148"/>
    </location>
</feature>
<evidence type="ECO:0000313" key="3">
    <source>
        <dbReference type="Proteomes" id="UP000436088"/>
    </source>
</evidence>
<dbReference type="PANTHER" id="PTHR47723:SF19">
    <property type="entry name" value="POLYNUCLEOTIDYL TRANSFERASE, RIBONUCLEASE H-LIKE SUPERFAMILY PROTEIN"/>
    <property type="match status" value="1"/>
</dbReference>
<dbReference type="EMBL" id="VEPZ02001226">
    <property type="protein sequence ID" value="KAE8686062.1"/>
    <property type="molecule type" value="Genomic_DNA"/>
</dbReference>
<dbReference type="GO" id="GO:0004523">
    <property type="term" value="F:RNA-DNA hybrid ribonuclease activity"/>
    <property type="evidence" value="ECO:0007669"/>
    <property type="project" value="InterPro"/>
</dbReference>
<dbReference type="PANTHER" id="PTHR47723">
    <property type="entry name" value="OS05G0353850 PROTEIN"/>
    <property type="match status" value="1"/>
</dbReference>
<gene>
    <name evidence="2" type="ORF">F3Y22_tig00111086pilonHSYRG00007</name>
</gene>
<sequence>MEIWLAENLNAAKCLDEFITGFAAIIWKLWTSRCRRIFEPNGNLHDDLGLWQSIVTAAKDVLLVYRKMPNASNRQFLVAWKAPTDGAIKLNIDGASQGNLGIPGAGGIFRNAAGEWVLGFSALLGVCSSIAAELQAFRLGLAIAWEHG</sequence>
<dbReference type="InterPro" id="IPR053151">
    <property type="entry name" value="RNase_H-like"/>
</dbReference>
<dbReference type="SUPFAM" id="SSF53098">
    <property type="entry name" value="Ribonuclease H-like"/>
    <property type="match status" value="1"/>
</dbReference>
<comment type="caution">
    <text evidence="2">The sequence shown here is derived from an EMBL/GenBank/DDBJ whole genome shotgun (WGS) entry which is preliminary data.</text>
</comment>
<dbReference type="Proteomes" id="UP000436088">
    <property type="component" value="Unassembled WGS sequence"/>
</dbReference>
<dbReference type="GO" id="GO:0003676">
    <property type="term" value="F:nucleic acid binding"/>
    <property type="evidence" value="ECO:0007669"/>
    <property type="project" value="InterPro"/>
</dbReference>
<dbReference type="InterPro" id="IPR012337">
    <property type="entry name" value="RNaseH-like_sf"/>
</dbReference>
<dbReference type="Pfam" id="PF13456">
    <property type="entry name" value="RVT_3"/>
    <property type="match status" value="1"/>
</dbReference>
<organism evidence="2 3">
    <name type="scientific">Hibiscus syriacus</name>
    <name type="common">Rose of Sharon</name>
    <dbReference type="NCBI Taxonomy" id="106335"/>
    <lineage>
        <taxon>Eukaryota</taxon>
        <taxon>Viridiplantae</taxon>
        <taxon>Streptophyta</taxon>
        <taxon>Embryophyta</taxon>
        <taxon>Tracheophyta</taxon>
        <taxon>Spermatophyta</taxon>
        <taxon>Magnoliopsida</taxon>
        <taxon>eudicotyledons</taxon>
        <taxon>Gunneridae</taxon>
        <taxon>Pentapetalae</taxon>
        <taxon>rosids</taxon>
        <taxon>malvids</taxon>
        <taxon>Malvales</taxon>
        <taxon>Malvaceae</taxon>
        <taxon>Malvoideae</taxon>
        <taxon>Hibiscus</taxon>
    </lineage>
</organism>
<evidence type="ECO:0000259" key="1">
    <source>
        <dbReference type="PROSITE" id="PS50879"/>
    </source>
</evidence>
<dbReference type="InterPro" id="IPR044730">
    <property type="entry name" value="RNase_H-like_dom_plant"/>
</dbReference>
<name>A0A6A2Z4Q6_HIBSY</name>
<accession>A0A6A2Z4Q6</accession>
<dbReference type="PROSITE" id="PS50879">
    <property type="entry name" value="RNASE_H_1"/>
    <property type="match status" value="1"/>
</dbReference>
<reference evidence="2" key="1">
    <citation type="submission" date="2019-09" db="EMBL/GenBank/DDBJ databases">
        <title>Draft genome information of white flower Hibiscus syriacus.</title>
        <authorList>
            <person name="Kim Y.-M."/>
        </authorList>
    </citation>
    <scope>NUCLEOTIDE SEQUENCE [LARGE SCALE GENOMIC DNA]</scope>
    <source>
        <strain evidence="2">YM2019G1</strain>
    </source>
</reference>
<dbReference type="InterPro" id="IPR036397">
    <property type="entry name" value="RNaseH_sf"/>
</dbReference>
<protein>
    <recommendedName>
        <fullName evidence="1">RNase H type-1 domain-containing protein</fullName>
    </recommendedName>
</protein>
<dbReference type="AlphaFoldDB" id="A0A6A2Z4Q6"/>
<keyword evidence="3" id="KW-1185">Reference proteome</keyword>
<proteinExistence type="predicted"/>